<feature type="transmembrane region" description="Helical" evidence="1">
    <location>
        <begin position="71"/>
        <end position="93"/>
    </location>
</feature>
<dbReference type="AlphaFoldDB" id="A0A847VDP2"/>
<dbReference type="Pfam" id="PF18895">
    <property type="entry name" value="T4SS_pilin"/>
    <property type="match status" value="1"/>
</dbReference>
<organism evidence="2 3">
    <name type="scientific">Candidatus Dojkabacteria bacterium</name>
    <dbReference type="NCBI Taxonomy" id="2099670"/>
    <lineage>
        <taxon>Bacteria</taxon>
        <taxon>Candidatus Dojkabacteria</taxon>
    </lineage>
</organism>
<accession>A0A847VDP2</accession>
<reference evidence="2 3" key="1">
    <citation type="journal article" date="2020" name="Biotechnol. Biofuels">
        <title>New insights from the biogas microbiome by comprehensive genome-resolved metagenomics of nearly 1600 species originating from multiple anaerobic digesters.</title>
        <authorList>
            <person name="Campanaro S."/>
            <person name="Treu L."/>
            <person name="Rodriguez-R L.M."/>
            <person name="Kovalovszki A."/>
            <person name="Ziels R.M."/>
            <person name="Maus I."/>
            <person name="Zhu X."/>
            <person name="Kougias P.G."/>
            <person name="Basile A."/>
            <person name="Luo G."/>
            <person name="Schluter A."/>
            <person name="Konstantinidis K.T."/>
            <person name="Angelidaki I."/>
        </authorList>
    </citation>
    <scope>NUCLEOTIDE SEQUENCE [LARGE SCALE GENOMIC DNA]</scope>
    <source>
        <strain evidence="2">AS19jrsBPTG_9</strain>
    </source>
</reference>
<protein>
    <submittedName>
        <fullName evidence="2">Uncharacterized protein</fullName>
    </submittedName>
</protein>
<keyword evidence="1" id="KW-0472">Membrane</keyword>
<gene>
    <name evidence="2" type="ORF">GX888_02695</name>
</gene>
<feature type="transmembrane region" description="Helical" evidence="1">
    <location>
        <begin position="25"/>
        <end position="50"/>
    </location>
</feature>
<dbReference type="EMBL" id="JAAZIL010000065">
    <property type="protein sequence ID" value="NLZ24624.1"/>
    <property type="molecule type" value="Genomic_DNA"/>
</dbReference>
<comment type="caution">
    <text evidence="2">The sequence shown here is derived from an EMBL/GenBank/DDBJ whole genome shotgun (WGS) entry which is preliminary data.</text>
</comment>
<evidence type="ECO:0000256" key="1">
    <source>
        <dbReference type="SAM" id="Phobius"/>
    </source>
</evidence>
<evidence type="ECO:0000313" key="2">
    <source>
        <dbReference type="EMBL" id="NLZ24624.1"/>
    </source>
</evidence>
<proteinExistence type="predicted"/>
<keyword evidence="1" id="KW-1133">Transmembrane helix</keyword>
<dbReference type="InterPro" id="IPR043993">
    <property type="entry name" value="T4SS_pilin"/>
</dbReference>
<sequence>MGFNIGGYNIRIPFSLRNISSMPDFLQWIIDILGYMIILSIVVAVAMLIYSGITYITSSGDEEKIRKAGGALTAAIVGLVVVFVIRVFLLFILNTFLL</sequence>
<evidence type="ECO:0000313" key="3">
    <source>
        <dbReference type="Proteomes" id="UP000564033"/>
    </source>
</evidence>
<name>A0A847VDP2_9BACT</name>
<keyword evidence="1" id="KW-0812">Transmembrane</keyword>
<dbReference type="Proteomes" id="UP000564033">
    <property type="component" value="Unassembled WGS sequence"/>
</dbReference>